<dbReference type="EMBL" id="CP045915">
    <property type="protein sequence ID" value="QGH34935.1"/>
    <property type="molecule type" value="Genomic_DNA"/>
</dbReference>
<evidence type="ECO:0008006" key="5">
    <source>
        <dbReference type="Google" id="ProtNLM"/>
    </source>
</evidence>
<keyword evidence="4" id="KW-1185">Reference proteome</keyword>
<evidence type="ECO:0000313" key="3">
    <source>
        <dbReference type="EMBL" id="QGH34935.1"/>
    </source>
</evidence>
<protein>
    <recommendedName>
        <fullName evidence="5">YceG-like family protein</fullName>
    </recommendedName>
</protein>
<evidence type="ECO:0000256" key="1">
    <source>
        <dbReference type="SAM" id="Coils"/>
    </source>
</evidence>
<reference evidence="3 4" key="1">
    <citation type="submission" date="2019-11" db="EMBL/GenBank/DDBJ databases">
        <title>Gracilibacillus salitolerans sp. nov., a moderate halophile isolated from a saline soil in northwest China.</title>
        <authorList>
            <person name="Gan L."/>
        </authorList>
    </citation>
    <scope>NUCLEOTIDE SEQUENCE [LARGE SCALE GENOMIC DNA]</scope>
    <source>
        <strain evidence="3 4">SCU50</strain>
    </source>
</reference>
<proteinExistence type="predicted"/>
<feature type="coiled-coil region" evidence="1">
    <location>
        <begin position="55"/>
        <end position="82"/>
    </location>
</feature>
<dbReference type="Proteomes" id="UP000339690">
    <property type="component" value="Chromosome"/>
</dbReference>
<accession>A0A5Q2TJS8</accession>
<organism evidence="3 4">
    <name type="scientific">Gracilibacillus salitolerans</name>
    <dbReference type="NCBI Taxonomy" id="2663022"/>
    <lineage>
        <taxon>Bacteria</taxon>
        <taxon>Bacillati</taxon>
        <taxon>Bacillota</taxon>
        <taxon>Bacilli</taxon>
        <taxon>Bacillales</taxon>
        <taxon>Bacillaceae</taxon>
        <taxon>Gracilibacillus</taxon>
    </lineage>
</organism>
<keyword evidence="1" id="KW-0175">Coiled coil</keyword>
<evidence type="ECO:0000313" key="4">
    <source>
        <dbReference type="Proteomes" id="UP000339690"/>
    </source>
</evidence>
<gene>
    <name evidence="3" type="ORF">GI584_13180</name>
</gene>
<evidence type="ECO:0000256" key="2">
    <source>
        <dbReference type="SAM" id="Phobius"/>
    </source>
</evidence>
<dbReference type="RefSeq" id="WP_153791501.1">
    <property type="nucleotide sequence ID" value="NZ_CP045915.1"/>
</dbReference>
<feature type="transmembrane region" description="Helical" evidence="2">
    <location>
        <begin position="7"/>
        <end position="25"/>
    </location>
</feature>
<name>A0A5Q2TJS8_9BACI</name>
<dbReference type="Gene3D" id="3.30.1490.480">
    <property type="entry name" value="Endolytic murein transglycosylase"/>
    <property type="match status" value="1"/>
</dbReference>
<keyword evidence="2" id="KW-0812">Transmembrane</keyword>
<keyword evidence="2" id="KW-1133">Transmembrane helix</keyword>
<dbReference type="KEGG" id="grc:GI584_13180"/>
<dbReference type="AlphaFoldDB" id="A0A5Q2TJS8"/>
<sequence>MKQITRAFSLGLLVAAVIIGVTYYLEKPEQAQSTTSPTIYESIQQIEDDGYYVYDEDLESKVDELEQKIEGLQQNTDNELDGMEDDTEDQTEETTITIESGMTIQEIVELLDDNELLSDENAFITYLEENELGRFIQTGEFSLHNDMTIEELANTLTRQTEE</sequence>
<keyword evidence="2" id="KW-0472">Membrane</keyword>